<dbReference type="OrthoDB" id="6184017at2759"/>
<evidence type="ECO:0000313" key="3">
    <source>
        <dbReference type="Proteomes" id="UP000507470"/>
    </source>
</evidence>
<proteinExistence type="predicted"/>
<gene>
    <name evidence="2" type="ORF">MCOR_50531</name>
</gene>
<reference evidence="2 3" key="1">
    <citation type="submission" date="2020-06" db="EMBL/GenBank/DDBJ databases">
        <authorList>
            <person name="Li R."/>
            <person name="Bekaert M."/>
        </authorList>
    </citation>
    <scope>NUCLEOTIDE SEQUENCE [LARGE SCALE GENOMIC DNA]</scope>
    <source>
        <strain evidence="3">wild</strain>
    </source>
</reference>
<name>A0A6J8EG30_MYTCO</name>
<dbReference type="AlphaFoldDB" id="A0A6J8EG30"/>
<feature type="region of interest" description="Disordered" evidence="1">
    <location>
        <begin position="364"/>
        <end position="389"/>
    </location>
</feature>
<dbReference type="EMBL" id="CACVKT020008862">
    <property type="protein sequence ID" value="CAC5418071.1"/>
    <property type="molecule type" value="Genomic_DNA"/>
</dbReference>
<sequence>MILKELFHNFTKKIRAVQYDFCFVNNRQVHTHLSTSLNDRIPNPCPEVLSSPVADMCMASIEIEKDGNGYDYLDSVVLRAMINRGGCTCDILIENHIIKTKIFIEKYKNMSAAAPENNVCGLAMDIEMLNDESVSNPIECTNGVDRRQFSIVKNGVLRFTSRIIPGNFTQGYCMHIIRDKVTNTLPQRLKIVCNESEAFRHESSIINPTEFKQETNGKMTKPCLLLLEYVCRRSNKRLEELQRNNVSDSNQENEDPQYDGLKYNVLYVTATQQQDIDINYSTVDVEGSHTAVRHSEIDNHYNTVESNAETSSLQTLQIFHDNKAIINNETPKSSNETKNPSPPNECSVVYAVVDKRLRNPIQNSCTKIQDDANPEQANAIVDKTRNQYP</sequence>
<evidence type="ECO:0000256" key="1">
    <source>
        <dbReference type="SAM" id="MobiDB-lite"/>
    </source>
</evidence>
<protein>
    <submittedName>
        <fullName evidence="2">Uncharacterized protein</fullName>
    </submittedName>
</protein>
<keyword evidence="3" id="KW-1185">Reference proteome</keyword>
<accession>A0A6J8EG30</accession>
<dbReference type="Proteomes" id="UP000507470">
    <property type="component" value="Unassembled WGS sequence"/>
</dbReference>
<evidence type="ECO:0000313" key="2">
    <source>
        <dbReference type="EMBL" id="CAC5418071.1"/>
    </source>
</evidence>
<organism evidence="2 3">
    <name type="scientific">Mytilus coruscus</name>
    <name type="common">Sea mussel</name>
    <dbReference type="NCBI Taxonomy" id="42192"/>
    <lineage>
        <taxon>Eukaryota</taxon>
        <taxon>Metazoa</taxon>
        <taxon>Spiralia</taxon>
        <taxon>Lophotrochozoa</taxon>
        <taxon>Mollusca</taxon>
        <taxon>Bivalvia</taxon>
        <taxon>Autobranchia</taxon>
        <taxon>Pteriomorphia</taxon>
        <taxon>Mytilida</taxon>
        <taxon>Mytiloidea</taxon>
        <taxon>Mytilidae</taxon>
        <taxon>Mytilinae</taxon>
        <taxon>Mytilus</taxon>
    </lineage>
</organism>